<dbReference type="GO" id="GO:0046872">
    <property type="term" value="F:metal ion binding"/>
    <property type="evidence" value="ECO:0007669"/>
    <property type="project" value="UniProtKB-KW"/>
</dbReference>
<evidence type="ECO:0000313" key="8">
    <source>
        <dbReference type="Proteomes" id="UP000823914"/>
    </source>
</evidence>
<dbReference type="Pfam" id="PF24621">
    <property type="entry name" value="DHQS_C"/>
    <property type="match status" value="1"/>
</dbReference>
<dbReference type="GO" id="GO:0003856">
    <property type="term" value="F:3-dehydroquinate synthase activity"/>
    <property type="evidence" value="ECO:0007669"/>
    <property type="project" value="TreeGrafter"/>
</dbReference>
<dbReference type="Pfam" id="PF01761">
    <property type="entry name" value="DHQ_synthase"/>
    <property type="match status" value="1"/>
</dbReference>
<evidence type="ECO:0000256" key="2">
    <source>
        <dbReference type="ARBA" id="ARBA00001941"/>
    </source>
</evidence>
<reference evidence="7" key="1">
    <citation type="journal article" date="2021" name="PeerJ">
        <title>Extensive microbial diversity within the chicken gut microbiome revealed by metagenomics and culture.</title>
        <authorList>
            <person name="Gilroy R."/>
            <person name="Ravi A."/>
            <person name="Getino M."/>
            <person name="Pursley I."/>
            <person name="Horton D.L."/>
            <person name="Alikhan N.F."/>
            <person name="Baker D."/>
            <person name="Gharbi K."/>
            <person name="Hall N."/>
            <person name="Watson M."/>
            <person name="Adriaenssens E.M."/>
            <person name="Foster-Nyarko E."/>
            <person name="Jarju S."/>
            <person name="Secka A."/>
            <person name="Antonio M."/>
            <person name="Oren A."/>
            <person name="Chaudhuri R.R."/>
            <person name="La Ragione R."/>
            <person name="Hildebrand F."/>
            <person name="Pallen M.J."/>
        </authorList>
    </citation>
    <scope>NUCLEOTIDE SEQUENCE</scope>
    <source>
        <strain evidence="7">Gambia15-2214</strain>
    </source>
</reference>
<comment type="cofactor">
    <cofactor evidence="2">
        <name>Co(2+)</name>
        <dbReference type="ChEBI" id="CHEBI:48828"/>
    </cofactor>
</comment>
<accession>A0A9E2L5I4</accession>
<organism evidence="7 8">
    <name type="scientific">Candidatus Treponema excrementipullorum</name>
    <dbReference type="NCBI Taxonomy" id="2838768"/>
    <lineage>
        <taxon>Bacteria</taxon>
        <taxon>Pseudomonadati</taxon>
        <taxon>Spirochaetota</taxon>
        <taxon>Spirochaetia</taxon>
        <taxon>Spirochaetales</taxon>
        <taxon>Treponemataceae</taxon>
        <taxon>Treponema</taxon>
    </lineage>
</organism>
<evidence type="ECO:0000256" key="3">
    <source>
        <dbReference type="ARBA" id="ARBA00022723"/>
    </source>
</evidence>
<dbReference type="SUPFAM" id="SSF56796">
    <property type="entry name" value="Dehydroquinate synthase-like"/>
    <property type="match status" value="1"/>
</dbReference>
<dbReference type="InterPro" id="IPR030960">
    <property type="entry name" value="DHQS/DOIS_N"/>
</dbReference>
<comment type="cofactor">
    <cofactor evidence="1">
        <name>NAD(+)</name>
        <dbReference type="ChEBI" id="CHEBI:57540"/>
    </cofactor>
</comment>
<dbReference type="AlphaFoldDB" id="A0A9E2L5I4"/>
<name>A0A9E2L5I4_9SPIR</name>
<keyword evidence="4" id="KW-0520">NAD</keyword>
<reference evidence="7" key="2">
    <citation type="submission" date="2021-04" db="EMBL/GenBank/DDBJ databases">
        <authorList>
            <person name="Gilroy R."/>
        </authorList>
    </citation>
    <scope>NUCLEOTIDE SEQUENCE</scope>
    <source>
        <strain evidence="7">Gambia15-2214</strain>
    </source>
</reference>
<dbReference type="InterPro" id="IPR050071">
    <property type="entry name" value="Dehydroquinate_synthase"/>
</dbReference>
<feature type="domain" description="3-dehydroquinate synthase N-terminal" evidence="5">
    <location>
        <begin position="90"/>
        <end position="201"/>
    </location>
</feature>
<protein>
    <submittedName>
        <fullName evidence="7">3-dehydroquinate synthase</fullName>
    </submittedName>
</protein>
<sequence>MTQDIFSHSYSAVHPGTDKTQVFFHDFDSEANPRDIFLPGRSGTGRCFVTDITVATLPFMQDFLRDFDIDDCNDIEVNRSYQVGSDTLVCLGAGEVFKTIDSVLKIVATALDAGLQRTGLFVGIGGGVICDMTAFAASIFKRGAQLELVPTTLLSMVDASVGGKTGCDFDSYKNMIGTFYPASKIHIFRAFIQSLPESEYNSGLAETLKTALLYAPKLFYILQNQYEEIENRDKDIVGQLIRRCIIAKANIVEKDLTETGLRMQLNFGHTFGHALETCAGLGKITHGAAIAWGMGRALELSVLLGHCEPEYRNEVQEVLTKYGWETKAYHPALESAGISPQAAPEKLLAAMKKDKKNTSSKIRCILQREINSTLVEEVPEDMLIKVLLD</sequence>
<evidence type="ECO:0000256" key="4">
    <source>
        <dbReference type="ARBA" id="ARBA00023027"/>
    </source>
</evidence>
<gene>
    <name evidence="7" type="ORF">IAA16_10575</name>
</gene>
<dbReference type="Proteomes" id="UP000823914">
    <property type="component" value="Unassembled WGS sequence"/>
</dbReference>
<evidence type="ECO:0000256" key="1">
    <source>
        <dbReference type="ARBA" id="ARBA00001911"/>
    </source>
</evidence>
<dbReference type="InterPro" id="IPR056179">
    <property type="entry name" value="DHQS_C"/>
</dbReference>
<dbReference type="CDD" id="cd08195">
    <property type="entry name" value="DHQS"/>
    <property type="match status" value="1"/>
</dbReference>
<evidence type="ECO:0000313" key="7">
    <source>
        <dbReference type="EMBL" id="MBU3851001.1"/>
    </source>
</evidence>
<evidence type="ECO:0000259" key="6">
    <source>
        <dbReference type="Pfam" id="PF24621"/>
    </source>
</evidence>
<comment type="caution">
    <text evidence="7">The sequence shown here is derived from an EMBL/GenBank/DDBJ whole genome shotgun (WGS) entry which is preliminary data.</text>
</comment>
<keyword evidence="3" id="KW-0479">Metal-binding</keyword>
<dbReference type="EMBL" id="JAHLFV010000242">
    <property type="protein sequence ID" value="MBU3851001.1"/>
    <property type="molecule type" value="Genomic_DNA"/>
</dbReference>
<proteinExistence type="predicted"/>
<evidence type="ECO:0000259" key="5">
    <source>
        <dbReference type="Pfam" id="PF01761"/>
    </source>
</evidence>
<dbReference type="Gene3D" id="3.40.50.1970">
    <property type="match status" value="1"/>
</dbReference>
<dbReference type="PANTHER" id="PTHR43622:SF1">
    <property type="entry name" value="3-DEHYDROQUINATE SYNTHASE"/>
    <property type="match status" value="1"/>
</dbReference>
<feature type="domain" description="3-dehydroquinate synthase C-terminal" evidence="6">
    <location>
        <begin position="203"/>
        <end position="357"/>
    </location>
</feature>
<dbReference type="Gene3D" id="1.20.1090.10">
    <property type="entry name" value="Dehydroquinate synthase-like - alpha domain"/>
    <property type="match status" value="1"/>
</dbReference>
<dbReference type="PANTHER" id="PTHR43622">
    <property type="entry name" value="3-DEHYDROQUINATE SYNTHASE"/>
    <property type="match status" value="1"/>
</dbReference>